<dbReference type="OrthoDB" id="1111125at2"/>
<dbReference type="EMBL" id="BAMD01000186">
    <property type="protein sequence ID" value="GAF05974.1"/>
    <property type="molecule type" value="Genomic_DNA"/>
</dbReference>
<dbReference type="RefSeq" id="WP_027473332.1">
    <property type="nucleotide sequence ID" value="NZ_BAMD01000186.1"/>
</dbReference>
<evidence type="ECO:0000313" key="2">
    <source>
        <dbReference type="Proteomes" id="UP000019402"/>
    </source>
</evidence>
<organism evidence="1 2">
    <name type="scientific">Saccharicrinis fermentans DSM 9555 = JCM 21142</name>
    <dbReference type="NCBI Taxonomy" id="869213"/>
    <lineage>
        <taxon>Bacteria</taxon>
        <taxon>Pseudomonadati</taxon>
        <taxon>Bacteroidota</taxon>
        <taxon>Bacteroidia</taxon>
        <taxon>Marinilabiliales</taxon>
        <taxon>Marinilabiliaceae</taxon>
        <taxon>Saccharicrinis</taxon>
    </lineage>
</organism>
<accession>W7YU45</accession>
<comment type="caution">
    <text evidence="1">The sequence shown here is derived from an EMBL/GenBank/DDBJ whole genome shotgun (WGS) entry which is preliminary data.</text>
</comment>
<dbReference type="AlphaFoldDB" id="W7YU45"/>
<dbReference type="Proteomes" id="UP000019402">
    <property type="component" value="Unassembled WGS sequence"/>
</dbReference>
<sequence>MENSRGPNGMDVHYIFKLMETSTNRCSVYLKQVLSTVVEIERIELCYPSVWSVFALKTTFKLHKKWKALFPILFLPDKTTTNYKATYVNRSKLNLLGIIFSINASKQIELKSYACDNVSLLLQVLLFLHFNDQGVHPDGFIESPTATYLRVKLGPSYSEGQVIDFMDLLFDQYKHTHISAKSFRRLFRCFGPCTEDIANQAFDYYGESKDCFKAWTKAVEEYLIGVLNIDKNVSKRIASLLLSVH</sequence>
<evidence type="ECO:0000313" key="1">
    <source>
        <dbReference type="EMBL" id="GAF05974.1"/>
    </source>
</evidence>
<keyword evidence="2" id="KW-1185">Reference proteome</keyword>
<protein>
    <submittedName>
        <fullName evidence="1">Uncharacterized protein</fullName>
    </submittedName>
</protein>
<reference evidence="1 2" key="1">
    <citation type="journal article" date="2014" name="Genome Announc.">
        <title>Draft Genome Sequence of Cytophaga fermentans JCM 21142T, a Facultative Anaerobe Isolated from Marine Mud.</title>
        <authorList>
            <person name="Starns D."/>
            <person name="Oshima K."/>
            <person name="Suda W."/>
            <person name="Iino T."/>
            <person name="Yuki M."/>
            <person name="Inoue J."/>
            <person name="Kitamura K."/>
            <person name="Iida T."/>
            <person name="Darby A."/>
            <person name="Hattori M."/>
            <person name="Ohkuma M."/>
        </authorList>
    </citation>
    <scope>NUCLEOTIDE SEQUENCE [LARGE SCALE GENOMIC DNA]</scope>
    <source>
        <strain evidence="1 2">JCM 21142</strain>
    </source>
</reference>
<gene>
    <name evidence="1" type="ORF">JCM21142_134739</name>
</gene>
<proteinExistence type="predicted"/>
<name>W7YU45_9BACT</name>